<evidence type="ECO:0000256" key="1">
    <source>
        <dbReference type="SAM" id="MobiDB-lite"/>
    </source>
</evidence>
<evidence type="ECO:0000313" key="4">
    <source>
        <dbReference type="WBParaSite" id="OFLC_0001596301-mRNA-1"/>
    </source>
</evidence>
<reference evidence="4" key="1">
    <citation type="submission" date="2016-06" db="UniProtKB">
        <authorList>
            <consortium name="WormBaseParasite"/>
        </authorList>
    </citation>
    <scope>IDENTIFICATION</scope>
</reference>
<feature type="region of interest" description="Disordered" evidence="1">
    <location>
        <begin position="1"/>
        <end position="26"/>
    </location>
</feature>
<protein>
    <submittedName>
        <fullName evidence="4">Transcriptional regulator</fullName>
    </submittedName>
</protein>
<dbReference type="AlphaFoldDB" id="A0A183I888"/>
<keyword evidence="3" id="KW-1185">Reference proteome</keyword>
<dbReference type="STRING" id="387005.A0A183I888"/>
<organism evidence="4">
    <name type="scientific">Onchocerca flexuosa</name>
    <dbReference type="NCBI Taxonomy" id="387005"/>
    <lineage>
        <taxon>Eukaryota</taxon>
        <taxon>Metazoa</taxon>
        <taxon>Ecdysozoa</taxon>
        <taxon>Nematoda</taxon>
        <taxon>Chromadorea</taxon>
        <taxon>Rhabditida</taxon>
        <taxon>Spirurina</taxon>
        <taxon>Spiruromorpha</taxon>
        <taxon>Filarioidea</taxon>
        <taxon>Onchocercidae</taxon>
        <taxon>Onchocerca</taxon>
    </lineage>
</organism>
<proteinExistence type="predicted"/>
<sequence>MDKIVDQLTEMDEAKPSTSYEGFDNNVSPDTKDLVKRLFDAVDIVQVRKFADIEHSRI</sequence>
<feature type="compositionally biased region" description="Polar residues" evidence="1">
    <location>
        <begin position="16"/>
        <end position="26"/>
    </location>
</feature>
<dbReference type="Proteomes" id="UP000267606">
    <property type="component" value="Unassembled WGS sequence"/>
</dbReference>
<dbReference type="WBParaSite" id="OFLC_0001596301-mRNA-1">
    <property type="protein sequence ID" value="OFLC_0001596301-mRNA-1"/>
    <property type="gene ID" value="OFLC_0001596301"/>
</dbReference>
<evidence type="ECO:0000313" key="3">
    <source>
        <dbReference type="Proteomes" id="UP000267606"/>
    </source>
</evidence>
<dbReference type="EMBL" id="UZAJ01043343">
    <property type="protein sequence ID" value="VDP25259.1"/>
    <property type="molecule type" value="Genomic_DNA"/>
</dbReference>
<gene>
    <name evidence="2" type="ORF">OFLC_LOCUS15949</name>
</gene>
<evidence type="ECO:0000313" key="2">
    <source>
        <dbReference type="EMBL" id="VDP25259.1"/>
    </source>
</evidence>
<accession>A0A183I888</accession>
<name>A0A183I888_9BILA</name>
<reference evidence="2 3" key="2">
    <citation type="submission" date="2018-11" db="EMBL/GenBank/DDBJ databases">
        <authorList>
            <consortium name="Pathogen Informatics"/>
        </authorList>
    </citation>
    <scope>NUCLEOTIDE SEQUENCE [LARGE SCALE GENOMIC DNA]</scope>
</reference>